<feature type="chain" id="PRO_5042185099" evidence="11">
    <location>
        <begin position="20"/>
        <end position="406"/>
    </location>
</feature>
<dbReference type="PANTHER" id="PTHR34501">
    <property type="entry name" value="PROTEIN YDDL-RELATED"/>
    <property type="match status" value="1"/>
</dbReference>
<evidence type="ECO:0000256" key="5">
    <source>
        <dbReference type="ARBA" id="ARBA00022692"/>
    </source>
</evidence>
<accession>A0AAE3T1U4</accession>
<keyword evidence="9" id="KW-0472">Membrane</keyword>
<dbReference type="Gene3D" id="2.40.160.10">
    <property type="entry name" value="Porin"/>
    <property type="match status" value="1"/>
</dbReference>
<name>A0AAE3T1U4_9BURK</name>
<dbReference type="GO" id="GO:0009279">
    <property type="term" value="C:cell outer membrane"/>
    <property type="evidence" value="ECO:0007669"/>
    <property type="project" value="UniProtKB-SubCell"/>
</dbReference>
<evidence type="ECO:0000313" key="14">
    <source>
        <dbReference type="Proteomes" id="UP001212602"/>
    </source>
</evidence>
<organism evidence="13 14">
    <name type="scientific">Xenophilus arseniciresistens</name>
    <dbReference type="NCBI Taxonomy" id="1283306"/>
    <lineage>
        <taxon>Bacteria</taxon>
        <taxon>Pseudomonadati</taxon>
        <taxon>Pseudomonadota</taxon>
        <taxon>Betaproteobacteria</taxon>
        <taxon>Burkholderiales</taxon>
        <taxon>Comamonadaceae</taxon>
        <taxon>Xenophilus</taxon>
    </lineage>
</organism>
<evidence type="ECO:0000256" key="4">
    <source>
        <dbReference type="ARBA" id="ARBA00022452"/>
    </source>
</evidence>
<dbReference type="InterPro" id="IPR033900">
    <property type="entry name" value="Gram_neg_porin_domain"/>
</dbReference>
<dbReference type="RefSeq" id="WP_271430163.1">
    <property type="nucleotide sequence ID" value="NZ_JAQIPB010000012.1"/>
</dbReference>
<evidence type="ECO:0000256" key="6">
    <source>
        <dbReference type="ARBA" id="ARBA00022729"/>
    </source>
</evidence>
<evidence type="ECO:0000256" key="10">
    <source>
        <dbReference type="ARBA" id="ARBA00023237"/>
    </source>
</evidence>
<dbReference type="SUPFAM" id="SSF56935">
    <property type="entry name" value="Porins"/>
    <property type="match status" value="1"/>
</dbReference>
<evidence type="ECO:0000256" key="7">
    <source>
        <dbReference type="ARBA" id="ARBA00023065"/>
    </source>
</evidence>
<keyword evidence="5" id="KW-0812">Transmembrane</keyword>
<keyword evidence="6 11" id="KW-0732">Signal</keyword>
<evidence type="ECO:0000256" key="3">
    <source>
        <dbReference type="ARBA" id="ARBA00022448"/>
    </source>
</evidence>
<dbReference type="EMBL" id="JAQIPB010000012">
    <property type="protein sequence ID" value="MDA7418970.1"/>
    <property type="molecule type" value="Genomic_DNA"/>
</dbReference>
<dbReference type="CDD" id="cd00342">
    <property type="entry name" value="gram_neg_porins"/>
    <property type="match status" value="1"/>
</dbReference>
<dbReference type="GO" id="GO:0046930">
    <property type="term" value="C:pore complex"/>
    <property type="evidence" value="ECO:0007669"/>
    <property type="project" value="UniProtKB-KW"/>
</dbReference>
<evidence type="ECO:0000256" key="2">
    <source>
        <dbReference type="ARBA" id="ARBA00011233"/>
    </source>
</evidence>
<evidence type="ECO:0000256" key="9">
    <source>
        <dbReference type="ARBA" id="ARBA00023136"/>
    </source>
</evidence>
<proteinExistence type="predicted"/>
<dbReference type="PANTHER" id="PTHR34501:SF9">
    <property type="entry name" value="MAJOR OUTER MEMBRANE PROTEIN P.IA"/>
    <property type="match status" value="1"/>
</dbReference>
<comment type="subunit">
    <text evidence="2">Homotrimer.</text>
</comment>
<sequence>MKKTFAALAALALCGAASAQSSVTLFGVVDVAVSNVSNKAERVYTLADLVNPSLLPDSIKVGRTELRNSGLSSSRLGFRGVEDLGGGLTAGFWLESPLTNDDGGGLSAFSRRSTVSLAGSFGELRFGRDSTPGKLVDDAFDPFGATGIGGNLIATAYSHSRLSNTAQYFLPKGLGGVYGNVMYAFHERTEFEPLASNQRDSKAGRYFGGRIGFANGPLDVAMSYGQLDGASVSTDTINITTDRTTKNKILNAGVTYDFGVVKLFGMYSQNRQERSTLLADYNNGFLAIDPKTKVQGYLLGVTVPVGAGLIRASYAHVKYDDNTVGTLANLWNPIEDRKANKFALGYQHNLSKRTALYATVARVSNKNGAALTVGGPALTSAQLAYGGANYRMKNSTGYEFGLRHSF</sequence>
<keyword evidence="14" id="KW-1185">Reference proteome</keyword>
<dbReference type="InterPro" id="IPR002299">
    <property type="entry name" value="Porin_Neis"/>
</dbReference>
<evidence type="ECO:0000256" key="1">
    <source>
        <dbReference type="ARBA" id="ARBA00004571"/>
    </source>
</evidence>
<keyword evidence="7" id="KW-0406">Ion transport</keyword>
<feature type="domain" description="Porin" evidence="12">
    <location>
        <begin position="7"/>
        <end position="367"/>
    </location>
</feature>
<dbReference type="GO" id="GO:0015288">
    <property type="term" value="F:porin activity"/>
    <property type="evidence" value="ECO:0007669"/>
    <property type="project" value="UniProtKB-KW"/>
</dbReference>
<dbReference type="AlphaFoldDB" id="A0AAE3T1U4"/>
<dbReference type="PRINTS" id="PR00184">
    <property type="entry name" value="NEISSPPORIN"/>
</dbReference>
<gene>
    <name evidence="13" type="ORF">PGB34_21585</name>
</gene>
<dbReference type="GO" id="GO:0006811">
    <property type="term" value="P:monoatomic ion transport"/>
    <property type="evidence" value="ECO:0007669"/>
    <property type="project" value="UniProtKB-KW"/>
</dbReference>
<keyword evidence="10" id="KW-0998">Cell outer membrane</keyword>
<dbReference type="InterPro" id="IPR050298">
    <property type="entry name" value="Gram-neg_bact_OMP"/>
</dbReference>
<evidence type="ECO:0000256" key="11">
    <source>
        <dbReference type="SAM" id="SignalP"/>
    </source>
</evidence>
<keyword evidence="3" id="KW-0813">Transport</keyword>
<keyword evidence="8" id="KW-0626">Porin</keyword>
<reference evidence="13" key="1">
    <citation type="submission" date="2023-01" db="EMBL/GenBank/DDBJ databases">
        <title>Xenophilus mangrovi sp. nov., isolated from soil of Mangrove nature reserve.</title>
        <authorList>
            <person name="Xu S."/>
            <person name="Liu Z."/>
            <person name="Xu Y."/>
        </authorList>
    </citation>
    <scope>NUCLEOTIDE SEQUENCE</scope>
    <source>
        <strain evidence="13">YW8</strain>
    </source>
</reference>
<comment type="subcellular location">
    <subcellularLocation>
        <location evidence="1">Cell outer membrane</location>
        <topology evidence="1">Multi-pass membrane protein</topology>
    </subcellularLocation>
</comment>
<feature type="signal peptide" evidence="11">
    <location>
        <begin position="1"/>
        <end position="19"/>
    </location>
</feature>
<evidence type="ECO:0000259" key="12">
    <source>
        <dbReference type="Pfam" id="PF13609"/>
    </source>
</evidence>
<dbReference type="Proteomes" id="UP001212602">
    <property type="component" value="Unassembled WGS sequence"/>
</dbReference>
<dbReference type="InterPro" id="IPR023614">
    <property type="entry name" value="Porin_dom_sf"/>
</dbReference>
<evidence type="ECO:0000256" key="8">
    <source>
        <dbReference type="ARBA" id="ARBA00023114"/>
    </source>
</evidence>
<comment type="caution">
    <text evidence="13">The sequence shown here is derived from an EMBL/GenBank/DDBJ whole genome shotgun (WGS) entry which is preliminary data.</text>
</comment>
<keyword evidence="4" id="KW-1134">Transmembrane beta strand</keyword>
<protein>
    <submittedName>
        <fullName evidence="13">Porin</fullName>
    </submittedName>
</protein>
<evidence type="ECO:0000313" key="13">
    <source>
        <dbReference type="EMBL" id="MDA7418970.1"/>
    </source>
</evidence>
<dbReference type="Pfam" id="PF13609">
    <property type="entry name" value="Porin_4"/>
    <property type="match status" value="1"/>
</dbReference>